<dbReference type="Gene3D" id="2.130.10.10">
    <property type="entry name" value="YVTN repeat-like/Quinoprotein amine dehydrogenase"/>
    <property type="match status" value="1"/>
</dbReference>
<evidence type="ECO:0008006" key="4">
    <source>
        <dbReference type="Google" id="ProtNLM"/>
    </source>
</evidence>
<evidence type="ECO:0000313" key="2">
    <source>
        <dbReference type="EMBL" id="GGH83137.1"/>
    </source>
</evidence>
<dbReference type="InterPro" id="IPR015943">
    <property type="entry name" value="WD40/YVTN_repeat-like_dom_sf"/>
</dbReference>
<dbReference type="InterPro" id="IPR011047">
    <property type="entry name" value="Quinoprotein_ADH-like_sf"/>
</dbReference>
<feature type="signal peptide" evidence="1">
    <location>
        <begin position="1"/>
        <end position="28"/>
    </location>
</feature>
<evidence type="ECO:0000313" key="3">
    <source>
        <dbReference type="Proteomes" id="UP000605427"/>
    </source>
</evidence>
<dbReference type="SUPFAM" id="SSF50998">
    <property type="entry name" value="Quinoprotein alcohol dehydrogenase-like"/>
    <property type="match status" value="1"/>
</dbReference>
<keyword evidence="1" id="KW-0732">Signal</keyword>
<comment type="caution">
    <text evidence="2">The sequence shown here is derived from an EMBL/GenBank/DDBJ whole genome shotgun (WGS) entry which is preliminary data.</text>
</comment>
<feature type="chain" id="PRO_5046180043" description="PQQ-binding-like beta-propeller repeat protein" evidence="1">
    <location>
        <begin position="29"/>
        <end position="426"/>
    </location>
</feature>
<keyword evidence="3" id="KW-1185">Reference proteome</keyword>
<proteinExistence type="predicted"/>
<accession>A0ABQ1ZZC8</accession>
<organism evidence="2 3">
    <name type="scientific">Saccharibacillus endophyticus</name>
    <dbReference type="NCBI Taxonomy" id="2060666"/>
    <lineage>
        <taxon>Bacteria</taxon>
        <taxon>Bacillati</taxon>
        <taxon>Bacillota</taxon>
        <taxon>Bacilli</taxon>
        <taxon>Bacillales</taxon>
        <taxon>Paenibacillaceae</taxon>
        <taxon>Saccharibacillus</taxon>
    </lineage>
</organism>
<reference evidence="3" key="1">
    <citation type="journal article" date="2019" name="Int. J. Syst. Evol. Microbiol.">
        <title>The Global Catalogue of Microorganisms (GCM) 10K type strain sequencing project: providing services to taxonomists for standard genome sequencing and annotation.</title>
        <authorList>
            <consortium name="The Broad Institute Genomics Platform"/>
            <consortium name="The Broad Institute Genome Sequencing Center for Infectious Disease"/>
            <person name="Wu L."/>
            <person name="Ma J."/>
        </authorList>
    </citation>
    <scope>NUCLEOTIDE SEQUENCE [LARGE SCALE GENOMIC DNA]</scope>
    <source>
        <strain evidence="3">CCM 8702</strain>
    </source>
</reference>
<name>A0ABQ1ZZC8_9BACL</name>
<protein>
    <recommendedName>
        <fullName evidence="4">PQQ-binding-like beta-propeller repeat protein</fullName>
    </recommendedName>
</protein>
<dbReference type="EMBL" id="BMDD01000004">
    <property type="protein sequence ID" value="GGH83137.1"/>
    <property type="molecule type" value="Genomic_DNA"/>
</dbReference>
<evidence type="ECO:0000256" key="1">
    <source>
        <dbReference type="SAM" id="SignalP"/>
    </source>
</evidence>
<gene>
    <name evidence="2" type="ORF">GCM10007362_35520</name>
</gene>
<sequence length="426" mass="47248">MKKVFKPVMLSMAVAMGITGISSGGALAAQVDGKPDWTYDVPAALDLDSGLRFATFAGDNLYLWAVEGRNSSIVQAFDQENGGKDNWTYDFRGNAKQLTSSGYAIQDKDGNSYFVRKKDGDKTYKLEAVDANGKLKWSKDTGSKAIERLQVLDSGDVIASGSIAPTKKTDGYQIFYIFGKDGKLKNTKKIGDADIKNEGAYVKILPDGKVLAIAPKLQLFKSLNDLKKPILEYDLPEWNSLDFDVRGGNFSDSVYSLAGGDILLALREEDYSAVEFKEGFQEIDLDIVKQSRSLVLFDAKGKKKWERELWKDAAAVPTANGFVLQKDNKLELYGKDNKLKTSKTFEGDDLWLSKAKTTDEIVLTSKKAGTFKALDPKDLSVKYEIDMKKTAGEKADYSFLYEGAGELYVHTMDWNVNKSISHYSLK</sequence>
<dbReference type="RefSeq" id="WP_172245944.1">
    <property type="nucleotide sequence ID" value="NZ_BMDD01000004.1"/>
</dbReference>
<dbReference type="Proteomes" id="UP000605427">
    <property type="component" value="Unassembled WGS sequence"/>
</dbReference>